<dbReference type="AlphaFoldDB" id="A0AAD3XXG0"/>
<feature type="compositionally biased region" description="Low complexity" evidence="1">
    <location>
        <begin position="20"/>
        <end position="31"/>
    </location>
</feature>
<evidence type="ECO:0000313" key="2">
    <source>
        <dbReference type="EMBL" id="GMH21088.1"/>
    </source>
</evidence>
<protein>
    <submittedName>
        <fullName evidence="2">Uncharacterized protein</fullName>
    </submittedName>
</protein>
<name>A0AAD3XXG0_NEPGR</name>
<comment type="caution">
    <text evidence="2">The sequence shown here is derived from an EMBL/GenBank/DDBJ whole genome shotgun (WGS) entry which is preliminary data.</text>
</comment>
<proteinExistence type="predicted"/>
<dbReference type="Proteomes" id="UP001279734">
    <property type="component" value="Unassembled WGS sequence"/>
</dbReference>
<gene>
    <name evidence="2" type="ORF">Nepgr_022930</name>
</gene>
<evidence type="ECO:0000313" key="3">
    <source>
        <dbReference type="Proteomes" id="UP001279734"/>
    </source>
</evidence>
<sequence>MADQLEPHLDSVQRSVNLVLSTPSSPSSELPSSHHPDSKFLDSSKPKGSVCASESQAQSSSRWADIVRKDSIEARKELKFFPPLDPIPSQLGLAISSSFPVDNGPHSCLLDTSGDLAVEALVAAMEVPHVGTAVECIDDLAVENSTSIGCSYILKMASLQGLPSLVLCPGGGAADEFLILVMPSGLTPAGCLELKWPLGAEMAVGSPGGMMRAFADVPGIVEMTAAFAVAVPRVAILVCCEPERLCWSIHVGCSALPCADAHWFDSAAANFDLLCDSELKHVLVFLIPKALFFYWFACCCSDVGCVAWSCMMLFAGCRSAATDDFADSVADAPGL</sequence>
<accession>A0AAD3XXG0</accession>
<organism evidence="2 3">
    <name type="scientific">Nepenthes gracilis</name>
    <name type="common">Slender pitcher plant</name>
    <dbReference type="NCBI Taxonomy" id="150966"/>
    <lineage>
        <taxon>Eukaryota</taxon>
        <taxon>Viridiplantae</taxon>
        <taxon>Streptophyta</taxon>
        <taxon>Embryophyta</taxon>
        <taxon>Tracheophyta</taxon>
        <taxon>Spermatophyta</taxon>
        <taxon>Magnoliopsida</taxon>
        <taxon>eudicotyledons</taxon>
        <taxon>Gunneridae</taxon>
        <taxon>Pentapetalae</taxon>
        <taxon>Caryophyllales</taxon>
        <taxon>Nepenthaceae</taxon>
        <taxon>Nepenthes</taxon>
    </lineage>
</organism>
<feature type="compositionally biased region" description="Basic and acidic residues" evidence="1">
    <location>
        <begin position="32"/>
        <end position="45"/>
    </location>
</feature>
<keyword evidence="3" id="KW-1185">Reference proteome</keyword>
<feature type="region of interest" description="Disordered" evidence="1">
    <location>
        <begin position="1"/>
        <end position="56"/>
    </location>
</feature>
<feature type="compositionally biased region" description="Basic and acidic residues" evidence="1">
    <location>
        <begin position="1"/>
        <end position="11"/>
    </location>
</feature>
<dbReference type="EMBL" id="BSYO01000022">
    <property type="protein sequence ID" value="GMH21088.1"/>
    <property type="molecule type" value="Genomic_DNA"/>
</dbReference>
<evidence type="ECO:0000256" key="1">
    <source>
        <dbReference type="SAM" id="MobiDB-lite"/>
    </source>
</evidence>
<reference evidence="2" key="1">
    <citation type="submission" date="2023-05" db="EMBL/GenBank/DDBJ databases">
        <title>Nepenthes gracilis genome sequencing.</title>
        <authorList>
            <person name="Fukushima K."/>
        </authorList>
    </citation>
    <scope>NUCLEOTIDE SEQUENCE</scope>
    <source>
        <strain evidence="2">SING2019-196</strain>
    </source>
</reference>